<dbReference type="SUPFAM" id="SSF102405">
    <property type="entry name" value="MCP/YpsA-like"/>
    <property type="match status" value="1"/>
</dbReference>
<sequence>MIDSSSATIRKVCVYCAASMQCNQIYRDVAYEVGSLLAQNKISIVYGGCSVGSMGALADGAINMGGKITGILPGFLNTVERAHTGLDELIEVKDFHERKSKMIEGVDGVISLPGGLGTFEELMEAMMWKRLGLHPHPIFLVNTNNFFEPFVNLIDKAISERFIPQENIDLFHVVNSPEILISKLTSH</sequence>
<dbReference type="PANTHER" id="PTHR31223:SF70">
    <property type="entry name" value="LOG FAMILY PROTEIN YJL055W"/>
    <property type="match status" value="1"/>
</dbReference>
<gene>
    <name evidence="1" type="ORF">METZ01_LOCUS53425</name>
</gene>
<reference evidence="1" key="1">
    <citation type="submission" date="2018-05" db="EMBL/GenBank/DDBJ databases">
        <authorList>
            <person name="Lanie J.A."/>
            <person name="Ng W.-L."/>
            <person name="Kazmierczak K.M."/>
            <person name="Andrzejewski T.M."/>
            <person name="Davidsen T.M."/>
            <person name="Wayne K.J."/>
            <person name="Tettelin H."/>
            <person name="Glass J.I."/>
            <person name="Rusch D."/>
            <person name="Podicherti R."/>
            <person name="Tsui H.-C.T."/>
            <person name="Winkler M.E."/>
        </authorList>
    </citation>
    <scope>NUCLEOTIDE SEQUENCE</scope>
</reference>
<dbReference type="InterPro" id="IPR005269">
    <property type="entry name" value="LOG"/>
</dbReference>
<dbReference type="PANTHER" id="PTHR31223">
    <property type="entry name" value="LOG FAMILY PROTEIN YJL055W"/>
    <property type="match status" value="1"/>
</dbReference>
<dbReference type="EMBL" id="UINC01002816">
    <property type="protein sequence ID" value="SVA00571.1"/>
    <property type="molecule type" value="Genomic_DNA"/>
</dbReference>
<dbReference type="Gene3D" id="3.40.50.450">
    <property type="match status" value="1"/>
</dbReference>
<accession>A0A381SB91</accession>
<dbReference type="Pfam" id="PF03641">
    <property type="entry name" value="Lysine_decarbox"/>
    <property type="match status" value="1"/>
</dbReference>
<name>A0A381SB91_9ZZZZ</name>
<dbReference type="GO" id="GO:0009691">
    <property type="term" value="P:cytokinin biosynthetic process"/>
    <property type="evidence" value="ECO:0007669"/>
    <property type="project" value="InterPro"/>
</dbReference>
<dbReference type="NCBIfam" id="TIGR00730">
    <property type="entry name" value="Rossman fold protein, TIGR00730 family"/>
    <property type="match status" value="1"/>
</dbReference>
<dbReference type="GO" id="GO:0016799">
    <property type="term" value="F:hydrolase activity, hydrolyzing N-glycosyl compounds"/>
    <property type="evidence" value="ECO:0007669"/>
    <property type="project" value="TreeGrafter"/>
</dbReference>
<proteinExistence type="predicted"/>
<dbReference type="GO" id="GO:0005829">
    <property type="term" value="C:cytosol"/>
    <property type="evidence" value="ECO:0007669"/>
    <property type="project" value="TreeGrafter"/>
</dbReference>
<evidence type="ECO:0000313" key="1">
    <source>
        <dbReference type="EMBL" id="SVA00571.1"/>
    </source>
</evidence>
<evidence type="ECO:0008006" key="2">
    <source>
        <dbReference type="Google" id="ProtNLM"/>
    </source>
</evidence>
<protein>
    <recommendedName>
        <fullName evidence="2">Cytokinin riboside 5'-monophosphate phosphoribohydrolase</fullName>
    </recommendedName>
</protein>
<organism evidence="1">
    <name type="scientific">marine metagenome</name>
    <dbReference type="NCBI Taxonomy" id="408172"/>
    <lineage>
        <taxon>unclassified sequences</taxon>
        <taxon>metagenomes</taxon>
        <taxon>ecological metagenomes</taxon>
    </lineage>
</organism>
<dbReference type="AlphaFoldDB" id="A0A381SB91"/>
<dbReference type="InterPro" id="IPR031100">
    <property type="entry name" value="LOG_fam"/>
</dbReference>